<evidence type="ECO:0000256" key="3">
    <source>
        <dbReference type="PIRSR" id="PIRSR039026-2"/>
    </source>
</evidence>
<dbReference type="Gene3D" id="3.40.190.10">
    <property type="entry name" value="Periplasmic binding protein-like II"/>
    <property type="match status" value="1"/>
</dbReference>
<dbReference type="EMBL" id="CP018632">
    <property type="protein sequence ID" value="ASJ73503.1"/>
    <property type="molecule type" value="Genomic_DNA"/>
</dbReference>
<evidence type="ECO:0000313" key="4">
    <source>
        <dbReference type="EMBL" id="ASJ73503.1"/>
    </source>
</evidence>
<dbReference type="Pfam" id="PF03480">
    <property type="entry name" value="DctP"/>
    <property type="match status" value="1"/>
</dbReference>
<sequence>MFKSKHRVRSVGGFFGVASIACSAIFATPLVAQDKVTKLDIASVFGTSNYLGQKAEKIAEDIKAISGGTLDMRVHNPGDLVPALEVFNSVSSGAVPVGFDWLGYWGGTIPVTGLFGGLPFGPNAEVFNSWVFDGGGVEILQRAYDPYGVHVVPCMISPPETGGWYSKEITGPEDFDGLTIRIAGYGAKVLSKLGASTQLIPGGEIYLALERGRIQAAEFATPMIDIAMGFDEVVDHYHFPGWHQRSNWDSLIFNQEVWDELSSTHQLQVELACRANIQRALSDHMPLQAAAMDTFKGKGVQFHRFSDETMEALSNAWDEVRTEEFAKDELLQEAYDSLMKHAAMFAEWDKLQDLSFAPE</sequence>
<feature type="binding site" evidence="3">
    <location>
        <position position="219"/>
    </location>
    <ligand>
        <name>Na(+)</name>
        <dbReference type="ChEBI" id="CHEBI:29101"/>
    </ligand>
</feature>
<dbReference type="GO" id="GO:0055085">
    <property type="term" value="P:transmembrane transport"/>
    <property type="evidence" value="ECO:0007669"/>
    <property type="project" value="InterPro"/>
</dbReference>
<dbReference type="PROSITE" id="PS51257">
    <property type="entry name" value="PROKAR_LIPOPROTEIN"/>
    <property type="match status" value="1"/>
</dbReference>
<dbReference type="InterPro" id="IPR038404">
    <property type="entry name" value="TRAP_DctP_sf"/>
</dbReference>
<evidence type="ECO:0000313" key="5">
    <source>
        <dbReference type="Proteomes" id="UP000250079"/>
    </source>
</evidence>
<keyword evidence="1" id="KW-0732">Signal</keyword>
<accession>A0A2Z2NQA3</accession>
<dbReference type="PANTHER" id="PTHR33376">
    <property type="match status" value="1"/>
</dbReference>
<gene>
    <name evidence="4" type="ORF">IMCC3135_17105</name>
</gene>
<dbReference type="GO" id="GO:0046872">
    <property type="term" value="F:metal ion binding"/>
    <property type="evidence" value="ECO:0007669"/>
    <property type="project" value="UniProtKB-KW"/>
</dbReference>
<dbReference type="InterPro" id="IPR026289">
    <property type="entry name" value="SBP_TakP-like"/>
</dbReference>
<keyword evidence="3" id="KW-0479">Metal-binding</keyword>
<evidence type="ECO:0000256" key="1">
    <source>
        <dbReference type="ARBA" id="ARBA00022729"/>
    </source>
</evidence>
<proteinExistence type="predicted"/>
<feature type="binding site" evidence="2">
    <location>
        <position position="160"/>
    </location>
    <ligand>
        <name>substrate</name>
    </ligand>
</feature>
<feature type="binding site" evidence="2">
    <location>
        <position position="181"/>
    </location>
    <ligand>
        <name>substrate</name>
    </ligand>
</feature>
<dbReference type="InterPro" id="IPR018389">
    <property type="entry name" value="DctP_fam"/>
</dbReference>
<dbReference type="GO" id="GO:0031317">
    <property type="term" value="C:tripartite ATP-independent periplasmic transporter complex"/>
    <property type="evidence" value="ECO:0007669"/>
    <property type="project" value="InterPro"/>
</dbReference>
<name>A0A2Z2NQA3_9GAMM</name>
<evidence type="ECO:0000256" key="2">
    <source>
        <dbReference type="PIRSR" id="PIRSR039026-1"/>
    </source>
</evidence>
<dbReference type="Proteomes" id="UP000250079">
    <property type="component" value="Chromosome"/>
</dbReference>
<protein>
    <submittedName>
        <fullName evidence="4">Monocarboxylate 2-oxoacid-binding periplasmic protein</fullName>
    </submittedName>
</protein>
<dbReference type="OrthoDB" id="9769667at2"/>
<feature type="binding site" evidence="3">
    <location>
        <position position="218"/>
    </location>
    <ligand>
        <name>substrate</name>
    </ligand>
</feature>
<reference evidence="4 5" key="1">
    <citation type="submission" date="2016-12" db="EMBL/GenBank/DDBJ databases">
        <authorList>
            <person name="Song W.-J."/>
            <person name="Kurnit D.M."/>
        </authorList>
    </citation>
    <scope>NUCLEOTIDE SEQUENCE [LARGE SCALE GENOMIC DNA]</scope>
    <source>
        <strain evidence="4 5">IMCC3135</strain>
    </source>
</reference>
<feature type="binding site" evidence="3">
    <location>
        <position position="244"/>
    </location>
    <ligand>
        <name>substrate</name>
    </ligand>
</feature>
<keyword evidence="5" id="KW-1185">Reference proteome</keyword>
<dbReference type="CDD" id="cd13604">
    <property type="entry name" value="PBP2_TRAP_ketoacid_lactate_like"/>
    <property type="match status" value="1"/>
</dbReference>
<dbReference type="AlphaFoldDB" id="A0A2Z2NQA3"/>
<dbReference type="PIRSF" id="PIRSF039026">
    <property type="entry name" value="SiaP"/>
    <property type="match status" value="1"/>
</dbReference>
<dbReference type="PANTHER" id="PTHR33376:SF5">
    <property type="entry name" value="EXTRACYTOPLASMIC SOLUTE RECEPTOR PROTEIN"/>
    <property type="match status" value="1"/>
</dbReference>
<dbReference type="KEGG" id="gai:IMCC3135_17105"/>
<organism evidence="4 5">
    <name type="scientific">Granulosicoccus antarcticus IMCC3135</name>
    <dbReference type="NCBI Taxonomy" id="1192854"/>
    <lineage>
        <taxon>Bacteria</taxon>
        <taxon>Pseudomonadati</taxon>
        <taxon>Pseudomonadota</taxon>
        <taxon>Gammaproteobacteria</taxon>
        <taxon>Chromatiales</taxon>
        <taxon>Granulosicoccaceae</taxon>
        <taxon>Granulosicoccus</taxon>
    </lineage>
</organism>
<dbReference type="Gene3D" id="3.40.190.170">
    <property type="entry name" value="Bacterial extracellular solute-binding protein, family 7"/>
    <property type="match status" value="1"/>
</dbReference>
<dbReference type="RefSeq" id="WP_157736055.1">
    <property type="nucleotide sequence ID" value="NZ_CP018632.1"/>
</dbReference>